<protein>
    <submittedName>
        <fullName evidence="3">Bifunctional alpha,alpha-trehalose-phosphate synthase (UDP-forming)/trehalose-phosphatase</fullName>
    </submittedName>
</protein>
<comment type="caution">
    <text evidence="3">The sequence shown here is derived from an EMBL/GenBank/DDBJ whole genome shotgun (WGS) entry which is preliminary data.</text>
</comment>
<dbReference type="InterPro" id="IPR036412">
    <property type="entry name" value="HAD-like_sf"/>
</dbReference>
<gene>
    <name evidence="3" type="ORF">P0M35_09845</name>
</gene>
<dbReference type="Gene3D" id="3.30.70.1020">
    <property type="entry name" value="Trehalose-6-phosphate phosphatase related protein, domain 2"/>
    <property type="match status" value="1"/>
</dbReference>
<dbReference type="Gene3D" id="3.40.50.2000">
    <property type="entry name" value="Glycogen Phosphorylase B"/>
    <property type="match status" value="2"/>
</dbReference>
<dbReference type="CDD" id="cd01627">
    <property type="entry name" value="HAD_TPP"/>
    <property type="match status" value="1"/>
</dbReference>
<dbReference type="EMBL" id="JARGDL010000013">
    <property type="protein sequence ID" value="MDF1612454.1"/>
    <property type="molecule type" value="Genomic_DNA"/>
</dbReference>
<organism evidence="3 4">
    <name type="scientific">Stygiobacter electus</name>
    <dbReference type="NCBI Taxonomy" id="3032292"/>
    <lineage>
        <taxon>Bacteria</taxon>
        <taxon>Pseudomonadati</taxon>
        <taxon>Ignavibacteriota</taxon>
        <taxon>Ignavibacteria</taxon>
        <taxon>Ignavibacteriales</taxon>
        <taxon>Melioribacteraceae</taxon>
        <taxon>Stygiobacter</taxon>
    </lineage>
</organism>
<dbReference type="SUPFAM" id="SSF53756">
    <property type="entry name" value="UDP-Glycosyltransferase/glycogen phosphorylase"/>
    <property type="match status" value="1"/>
</dbReference>
<accession>A0AAE3P184</accession>
<dbReference type="InterPro" id="IPR001830">
    <property type="entry name" value="Glyco_trans_20"/>
</dbReference>
<evidence type="ECO:0000256" key="1">
    <source>
        <dbReference type="ARBA" id="ARBA00006330"/>
    </source>
</evidence>
<dbReference type="GO" id="GO:0003825">
    <property type="term" value="F:alpha,alpha-trehalose-phosphate synthase (UDP-forming) activity"/>
    <property type="evidence" value="ECO:0007669"/>
    <property type="project" value="TreeGrafter"/>
</dbReference>
<dbReference type="NCBIfam" id="TIGR01484">
    <property type="entry name" value="HAD-SF-IIB"/>
    <property type="match status" value="1"/>
</dbReference>
<sequence>MSLLIISNRLPFTINHSGNEITLVPSSGGLVSGISSYLDYMKHSPVSDFEYLWVGWPGAYMEESLQKNFSSQVRENHNVIPVFITEEEMDKFYLGFCNSTIWPLFHYFPTYARFEEEHWEIYKKVNKYFSDKICEVVKEGDTIWIHDYHLMLLPNMLRKRLGNKFKIGFFLHIVFPSFETYRIMPSAWRKEILEGLLGADLIGFHTNEFTYSFLRSVLRILGISNSLGKLIYQNRIVKADTFPMGIDFKKFNNAVNNKKVEKEREELKSKLKDRKLILSVDRLDYTKGVINRLKSFRKFLQDNPDYIKKVVFMLIIVPSRIGIDQYQEIKNNLDKLISNINSEFGDLDWQPIIYQYKYVAFENLVALYNLADVALITPLRDGMNLVAKEYVACQKYSPGVLILSEMAGASNEMPEALLINPNDIKQTADSIKEALEITKEDAFLRIQKIQDRISYYDVLEWAKDFLLGMDKVKNENNRIEVKMLSPDEKAKIKFSFQTAQKKLILLDYDGTLVPFNKSPKDAKPDKELLDILKELSKNAELAILSGRDSSFLSEHFDFLNINFCSEHGAFIKEKNQNWFSLTQVEVSWKKEIKYIFETFSRRLPGSFIEEKNFSIALHYRNCDPELAEIRVKEFFDEMVYYTSNLNLQILQGNNVVEIRNYNINKANAGMHFINKDKYEFILFIGDDWTDEDLFDFLKDKNAFTIKVGYGISKAKFNVYNYKDVRNLLVELL</sequence>
<dbReference type="NCBIfam" id="TIGR00685">
    <property type="entry name" value="T6PP"/>
    <property type="match status" value="1"/>
</dbReference>
<dbReference type="Pfam" id="PF00982">
    <property type="entry name" value="Glyco_transf_20"/>
    <property type="match status" value="1"/>
</dbReference>
<dbReference type="InterPro" id="IPR006379">
    <property type="entry name" value="HAD-SF_hydro_IIB"/>
</dbReference>
<comment type="similarity">
    <text evidence="2">Belongs to the glycosyltransferase 20 family.</text>
</comment>
<dbReference type="GO" id="GO:0005992">
    <property type="term" value="P:trehalose biosynthetic process"/>
    <property type="evidence" value="ECO:0007669"/>
    <property type="project" value="InterPro"/>
</dbReference>
<dbReference type="Proteomes" id="UP001221302">
    <property type="component" value="Unassembled WGS sequence"/>
</dbReference>
<dbReference type="RefSeq" id="WP_321536225.1">
    <property type="nucleotide sequence ID" value="NZ_JARGDL010000013.1"/>
</dbReference>
<dbReference type="GO" id="GO:0004805">
    <property type="term" value="F:trehalose-phosphatase activity"/>
    <property type="evidence" value="ECO:0007669"/>
    <property type="project" value="TreeGrafter"/>
</dbReference>
<dbReference type="PANTHER" id="PTHR10788">
    <property type="entry name" value="TREHALOSE-6-PHOSPHATE SYNTHASE"/>
    <property type="match status" value="1"/>
</dbReference>
<dbReference type="Gene3D" id="3.40.50.1000">
    <property type="entry name" value="HAD superfamily/HAD-like"/>
    <property type="match status" value="1"/>
</dbReference>
<dbReference type="CDD" id="cd03788">
    <property type="entry name" value="GT20_TPS"/>
    <property type="match status" value="1"/>
</dbReference>
<evidence type="ECO:0000313" key="4">
    <source>
        <dbReference type="Proteomes" id="UP001221302"/>
    </source>
</evidence>
<name>A0AAE3P184_9BACT</name>
<reference evidence="3" key="1">
    <citation type="submission" date="2023-03" db="EMBL/GenBank/DDBJ databases">
        <title>Stygiobacter electus gen. nov., sp. nov., facultatively anaerobic thermotolerant bacterium of the class Ignavibacteria from a well of Yessentuki mineral water deposit.</title>
        <authorList>
            <person name="Podosokorskaya O.A."/>
            <person name="Elcheninov A.G."/>
            <person name="Petrova N.F."/>
            <person name="Zavarzina D.G."/>
            <person name="Kublanov I.V."/>
            <person name="Merkel A.Y."/>
        </authorList>
    </citation>
    <scope>NUCLEOTIDE SEQUENCE</scope>
    <source>
        <strain evidence="3">09-Me</strain>
    </source>
</reference>
<comment type="similarity">
    <text evidence="1">In the C-terminal section; belongs to the trehalose phosphatase family.</text>
</comment>
<dbReference type="AlphaFoldDB" id="A0AAE3P184"/>
<dbReference type="InterPro" id="IPR023214">
    <property type="entry name" value="HAD_sf"/>
</dbReference>
<dbReference type="GO" id="GO:0005829">
    <property type="term" value="C:cytosol"/>
    <property type="evidence" value="ECO:0007669"/>
    <property type="project" value="TreeGrafter"/>
</dbReference>
<proteinExistence type="inferred from homology"/>
<dbReference type="PANTHER" id="PTHR10788:SF106">
    <property type="entry name" value="BCDNA.GH08860"/>
    <property type="match status" value="1"/>
</dbReference>
<dbReference type="SUPFAM" id="SSF56784">
    <property type="entry name" value="HAD-like"/>
    <property type="match status" value="1"/>
</dbReference>
<evidence type="ECO:0000256" key="2">
    <source>
        <dbReference type="ARBA" id="ARBA00008799"/>
    </source>
</evidence>
<keyword evidence="4" id="KW-1185">Reference proteome</keyword>
<dbReference type="NCBIfam" id="NF011071">
    <property type="entry name" value="PRK14501.1"/>
    <property type="match status" value="1"/>
</dbReference>
<evidence type="ECO:0000313" key="3">
    <source>
        <dbReference type="EMBL" id="MDF1612454.1"/>
    </source>
</evidence>
<dbReference type="Pfam" id="PF02358">
    <property type="entry name" value="Trehalose_PPase"/>
    <property type="match status" value="1"/>
</dbReference>
<dbReference type="InterPro" id="IPR003337">
    <property type="entry name" value="Trehalose_PPase"/>
</dbReference>